<organism evidence="1">
    <name type="scientific">Arundo donax</name>
    <name type="common">Giant reed</name>
    <name type="synonym">Donax arundinaceus</name>
    <dbReference type="NCBI Taxonomy" id="35708"/>
    <lineage>
        <taxon>Eukaryota</taxon>
        <taxon>Viridiplantae</taxon>
        <taxon>Streptophyta</taxon>
        <taxon>Embryophyta</taxon>
        <taxon>Tracheophyta</taxon>
        <taxon>Spermatophyta</taxon>
        <taxon>Magnoliopsida</taxon>
        <taxon>Liliopsida</taxon>
        <taxon>Poales</taxon>
        <taxon>Poaceae</taxon>
        <taxon>PACMAD clade</taxon>
        <taxon>Arundinoideae</taxon>
        <taxon>Arundineae</taxon>
        <taxon>Arundo</taxon>
    </lineage>
</organism>
<dbReference type="AlphaFoldDB" id="A0A0A9HKY0"/>
<accession>A0A0A9HKY0</accession>
<dbReference type="EMBL" id="GBRH01160484">
    <property type="protein sequence ID" value="JAE37412.1"/>
    <property type="molecule type" value="Transcribed_RNA"/>
</dbReference>
<proteinExistence type="predicted"/>
<sequence>MAAAATTFRLSSRRRFGMTMKLPFPASSFCTLLF</sequence>
<reference evidence="1" key="2">
    <citation type="journal article" date="2015" name="Data Brief">
        <title>Shoot transcriptome of the giant reed, Arundo donax.</title>
        <authorList>
            <person name="Barrero R.A."/>
            <person name="Guerrero F.D."/>
            <person name="Moolhuijzen P."/>
            <person name="Goolsby J.A."/>
            <person name="Tidwell J."/>
            <person name="Bellgard S.E."/>
            <person name="Bellgard M.I."/>
        </authorList>
    </citation>
    <scope>NUCLEOTIDE SEQUENCE</scope>
    <source>
        <tissue evidence="1">Shoot tissue taken approximately 20 cm above the soil surface</tissue>
    </source>
</reference>
<protein>
    <submittedName>
        <fullName evidence="1">Uncharacterized protein</fullName>
    </submittedName>
</protein>
<evidence type="ECO:0000313" key="1">
    <source>
        <dbReference type="EMBL" id="JAE37412.1"/>
    </source>
</evidence>
<reference evidence="1" key="1">
    <citation type="submission" date="2014-09" db="EMBL/GenBank/DDBJ databases">
        <authorList>
            <person name="Magalhaes I.L.F."/>
            <person name="Oliveira U."/>
            <person name="Santos F.R."/>
            <person name="Vidigal T.H.D.A."/>
            <person name="Brescovit A.D."/>
            <person name="Santos A.J."/>
        </authorList>
    </citation>
    <scope>NUCLEOTIDE SEQUENCE</scope>
    <source>
        <tissue evidence="1">Shoot tissue taken approximately 20 cm above the soil surface</tissue>
    </source>
</reference>
<name>A0A0A9HKY0_ARUDO</name>